<name>B4FHE3_MAIZE</name>
<accession>B4FHE3</accession>
<sequence length="161" mass="17716">MAPSFIPMASSPKQSPPSQVMFSPSLSSSLVLGAKFLCPCSSPCLRSPDNDSLFCVAPLTRSMECRSELYPICNACAPSSKSPQPCWSATTRPRSAIPSLVVDLGTLDDYANWRAWIRMDHKVALMDPSRYGRLDQVSGLLMLAKRTSSNHTNLVYPRYAR</sequence>
<dbReference type="AlphaFoldDB" id="B4FHE3"/>
<dbReference type="EMBL" id="BT036531">
    <property type="protein sequence ID" value="ACF81536.1"/>
    <property type="molecule type" value="mRNA"/>
</dbReference>
<organism evidence="1">
    <name type="scientific">Zea mays</name>
    <name type="common">Maize</name>
    <dbReference type="NCBI Taxonomy" id="4577"/>
    <lineage>
        <taxon>Eukaryota</taxon>
        <taxon>Viridiplantae</taxon>
        <taxon>Streptophyta</taxon>
        <taxon>Embryophyta</taxon>
        <taxon>Tracheophyta</taxon>
        <taxon>Spermatophyta</taxon>
        <taxon>Magnoliopsida</taxon>
        <taxon>Liliopsida</taxon>
        <taxon>Poales</taxon>
        <taxon>Poaceae</taxon>
        <taxon>PACMAD clade</taxon>
        <taxon>Panicoideae</taxon>
        <taxon>Andropogonodae</taxon>
        <taxon>Andropogoneae</taxon>
        <taxon>Tripsacinae</taxon>
        <taxon>Zea</taxon>
    </lineage>
</organism>
<protein>
    <submittedName>
        <fullName evidence="1">Uncharacterized protein</fullName>
    </submittedName>
</protein>
<reference evidence="1" key="1">
    <citation type="journal article" date="2009" name="PLoS Genet.">
        <title>Sequencing, mapping, and analysis of 27,455 maize full-length cDNAs.</title>
        <authorList>
            <person name="Soderlund C."/>
            <person name="Descour A."/>
            <person name="Kudrna D."/>
            <person name="Bomhoff M."/>
            <person name="Boyd L."/>
            <person name="Currie J."/>
            <person name="Angelova A."/>
            <person name="Collura K."/>
            <person name="Wissotski M."/>
            <person name="Ashley E."/>
            <person name="Morrow D."/>
            <person name="Fernandes J."/>
            <person name="Walbot V."/>
            <person name="Yu Y."/>
        </authorList>
    </citation>
    <scope>NUCLEOTIDE SEQUENCE</scope>
    <source>
        <strain evidence="1">B73</strain>
    </source>
</reference>
<evidence type="ECO:0000313" key="1">
    <source>
        <dbReference type="EMBL" id="ACF81536.1"/>
    </source>
</evidence>
<proteinExistence type="evidence at transcript level"/>